<evidence type="ECO:0000313" key="2">
    <source>
        <dbReference type="Proteomes" id="UP000016617"/>
    </source>
</evidence>
<organism evidence="1 2">
    <name type="scientific">Streptococcus sobrinus W1703</name>
    <dbReference type="NCBI Taxonomy" id="1227275"/>
    <lineage>
        <taxon>Bacteria</taxon>
        <taxon>Bacillati</taxon>
        <taxon>Bacillota</taxon>
        <taxon>Bacilli</taxon>
        <taxon>Lactobacillales</taxon>
        <taxon>Streptococcaceae</taxon>
        <taxon>Streptococcus</taxon>
    </lineage>
</organism>
<dbReference type="EMBL" id="AWVA01000059">
    <property type="protein sequence ID" value="ERJ76428.1"/>
    <property type="molecule type" value="Genomic_DNA"/>
</dbReference>
<gene>
    <name evidence="1" type="ORF">HMPREF1557_00988</name>
</gene>
<evidence type="ECO:0000313" key="1">
    <source>
        <dbReference type="EMBL" id="ERJ76428.1"/>
    </source>
</evidence>
<dbReference type="PATRIC" id="fig|1227275.3.peg.879"/>
<accession>U2KNK7</accession>
<dbReference type="AlphaFoldDB" id="U2KNK7"/>
<reference evidence="1 2" key="1">
    <citation type="submission" date="2013-06" db="EMBL/GenBank/DDBJ databases">
        <authorList>
            <person name="Weinstock G."/>
            <person name="Sodergren E."/>
            <person name="Lobos E.A."/>
            <person name="Fulton L."/>
            <person name="Fulton R."/>
            <person name="Courtney L."/>
            <person name="Fronick C."/>
            <person name="O'Laughlin M."/>
            <person name="Godfrey J."/>
            <person name="Wilson R.M."/>
            <person name="Miner T."/>
            <person name="Farmer C."/>
            <person name="Delehaunty K."/>
            <person name="Cordes M."/>
            <person name="Minx P."/>
            <person name="Tomlinson C."/>
            <person name="Chen J."/>
            <person name="Wollam A."/>
            <person name="Pepin K.H."/>
            <person name="Bhonagiri V."/>
            <person name="Zhang X."/>
            <person name="Warren W."/>
            <person name="Mitreva M."/>
            <person name="Mardis E.R."/>
            <person name="Wilson R.K."/>
        </authorList>
    </citation>
    <scope>NUCLEOTIDE SEQUENCE [LARGE SCALE GENOMIC DNA]</scope>
    <source>
        <strain evidence="1 2">W1703</strain>
    </source>
</reference>
<dbReference type="Proteomes" id="UP000016617">
    <property type="component" value="Unassembled WGS sequence"/>
</dbReference>
<sequence length="56" mass="6583">MIYKPALMEIKVGFLSRLEKENDSELKSKVSICPYTSIERTWPFSKRRPDYSRAVS</sequence>
<protein>
    <submittedName>
        <fullName evidence="1">Uncharacterized protein</fullName>
    </submittedName>
</protein>
<name>U2KNK7_9STRE</name>
<comment type="caution">
    <text evidence="1">The sequence shown here is derived from an EMBL/GenBank/DDBJ whole genome shotgun (WGS) entry which is preliminary data.</text>
</comment>
<proteinExistence type="predicted"/>
<dbReference type="HOGENOM" id="CLU_3012535_0_0_9"/>